<evidence type="ECO:0000256" key="4">
    <source>
        <dbReference type="ARBA" id="ARBA00023242"/>
    </source>
</evidence>
<dbReference type="InterPro" id="IPR048059">
    <property type="entry name" value="Rrp5_S1_rpt_hs1_sc1"/>
</dbReference>
<keyword evidence="4" id="KW-0539">Nucleus</keyword>
<dbReference type="CDD" id="cd04461">
    <property type="entry name" value="S1_Rrp5_repeat_hs8_sc7"/>
    <property type="match status" value="1"/>
</dbReference>
<dbReference type="SMART" id="SM00316">
    <property type="entry name" value="S1"/>
    <property type="match status" value="12"/>
</dbReference>
<keyword evidence="2" id="KW-0698">rRNA processing</keyword>
<dbReference type="InterPro" id="IPR003107">
    <property type="entry name" value="HAT"/>
</dbReference>
<dbReference type="EMBL" id="JALJOT010000011">
    <property type="protein sequence ID" value="KAK9905482.1"/>
    <property type="molecule type" value="Genomic_DNA"/>
</dbReference>
<feature type="region of interest" description="Disordered" evidence="5">
    <location>
        <begin position="1574"/>
        <end position="1717"/>
    </location>
</feature>
<evidence type="ECO:0000256" key="1">
    <source>
        <dbReference type="ARBA" id="ARBA00004604"/>
    </source>
</evidence>
<feature type="domain" description="S1 motif" evidence="6">
    <location>
        <begin position="108"/>
        <end position="209"/>
    </location>
</feature>
<organism evidence="7 8">
    <name type="scientific">Coccomyxa subellipsoidea</name>
    <dbReference type="NCBI Taxonomy" id="248742"/>
    <lineage>
        <taxon>Eukaryota</taxon>
        <taxon>Viridiplantae</taxon>
        <taxon>Chlorophyta</taxon>
        <taxon>core chlorophytes</taxon>
        <taxon>Trebouxiophyceae</taxon>
        <taxon>Trebouxiophyceae incertae sedis</taxon>
        <taxon>Coccomyxaceae</taxon>
        <taxon>Coccomyxa</taxon>
    </lineage>
</organism>
<feature type="compositionally biased region" description="Acidic residues" evidence="5">
    <location>
        <begin position="1635"/>
        <end position="1682"/>
    </location>
</feature>
<keyword evidence="3" id="KW-0677">Repeat</keyword>
<feature type="domain" description="S1 motif" evidence="6">
    <location>
        <begin position="940"/>
        <end position="1003"/>
    </location>
</feature>
<dbReference type="SUPFAM" id="SSF48452">
    <property type="entry name" value="TPR-like"/>
    <property type="match status" value="1"/>
</dbReference>
<dbReference type="SMART" id="SM00386">
    <property type="entry name" value="HAT"/>
    <property type="match status" value="4"/>
</dbReference>
<gene>
    <name evidence="7" type="ORF">WJX75_000690</name>
</gene>
<sequence>MVAVKRPAPSEAAPEKKAAVQKQQQQQPQPMEEVDFPRGGGGGLSALQKRELRDEGAAEAEREFATGGPAQKRRKHEDGEDLFFAREALQGKLPKYVELLKFKSLSKGAKIWGTVAEITHRELIISLPHGLKGHVPAAETSDVLAELISKHEKLAAADGGKARKAVDVPSLASLFRAGQLVQCSIVDLQEANSSAGGKASRKRIVLSLHVAKVNAGIGAAALAAGMQLPACVRSVEDHGFLLTTGVQGVTGFLERTNWLKACGGEARPLPPGTVLPLTVTAAARPGRPLVHVSADPKSLAKGVVKEWEGLTIGSLLPGMLVNARVRNVLSDGLLVSFLTYFNGTVDCFHLGQQMPAAGWQKGYEAGTRVRARIIYVDPVSKRVCLSLLPHLLAGISSPALPPINTLFQHSIVRRVDNALGLLLELRSEEDAPVEQGPAEAEADGQTGGKGKNKKKKGGDKKAGPAQAQPSAAAGYAHISAVSESRIEKLDKVYKVGKTVAARVIGARPMDGLAVCSLRDAAVRAGTISYADVVPGSIMSGTVENIEDFGLFVKLAPGIKALVPTMHMSDSGAERAKAKYKEGQKVSGRVLEVDVAVRKITLSLKKLLVGEKLPPFASWQEAAQPGARAHGFVTGVQEYGVFVSFCNGVRGLAPTQQLGLEPNQDPTKQFPIGKTVKARVVSVDEERRRLRLSFAPKTAADAAAAAGADPMGGLQPGAIVEGRMRSITTKEVDGESVPAHYTVELRAAGASSGASPILALGRLDAAHLADHPAAEAALADAVVDGSDLGPLLVLERLEKAGVLRVTRKASLVAAAAQLPAAIEDVKEGTLAPGYVANVTADAVFVRFLGSLTGRAGLAQLADQFVSDPARHFTEGQSVRAAVVTVDSAKQRFTVALKHSLTGAPDAAYARSLFADLEAAEGIRNAAEDSAGQVDWAELPIGGRAAGSVHDVKDYGVVCDLEAHADVVALATPDQVEGEAKPGAHIKGRILDINKKDGIVDLTLKAPLVAAAPKKATGKAAKAALPEVGTKVEAVVELVKDDYLVLSLPAQQQAIAFAATGDFNLGSRAHEGRRYTPGQKLQAVVVVQASPENGDRTIVHVPLGGESRGGESAGREKRGRKPAKIPLGTIVAAKVTNMHATHAGVELESGARGRIHITEMEDEDAPVSTANPLERLKAGDSIKAAVLGVVPTKYGRNHGLLELSLRPSLLAAEKGAPKPSMLSVEDLREGQTVRGYVQETAPDCAWLVLSPALRGRLHALDSADDVTRLAAFGGRFSVGQSLRCRVVQVDQKRCQVDLSLREPSAAFEKLEAGALVNGQIIHVSGTGVRVHLAGHASGQVAVTDIHDGFVDNAIEILKAGDFVRCRVLGQAEAKGDDQKDREKEGQERVWQLSLRPSQGVWQGGVASSAAADEPAPETLSLGDLKIGQQVRGYVKSVSTAGAFVALARDLEARVKLNNLADGYVDEPKRSFPEGKLVQGRILATDHNRIELSLKSKGWATLEDFTEGQVVRGRVRRAEKFGVFVRVDDSAVTGMAHISEVADERVDDLPAMFKPGQGVRAKVLSVDMEKQRLSLGLKPSYFSDDDVEGQGPVQAGGEEKATPSDDEDDDLDAEVLEAMEGSSDEEDDWRAGAKILDGEGDDESEGDEQEGEEEEESSEAAEEGSEDDANMDEADISDDVDEEELPAAASGGEESRGRKRSAADAGISADEPDLDLGEGVGWMEEDAGAGAAKSGADGGVAAGEQTLTKRQRRRLKAEEEERVRAAELRQLRQPPPESEVDFEALVLESPNSSYAWIRYMAHHMGVGEIDKARGVAERALKTINFREEREKLNVWVAWLNLENLHGSPPDEAVMRLFQRALPQTDPKKLYLSLLTILERSGREELAEQTIRTMTRKFSESAKVWLRAYGYDLGRGDGNAARRTLDRSIGALPARKHIKVLSQAALMEFKSGDAERGRGVFEGILRNYPKRLDLWSIYLDQEIRAGDKQRARSLFERATHLSLPPKKMKFLFKRYLDFEKTHGDAAGVEHVKQAAKEYVEANLTES</sequence>
<feature type="region of interest" description="Disordered" evidence="5">
    <location>
        <begin position="1"/>
        <end position="76"/>
    </location>
</feature>
<dbReference type="Gene3D" id="1.25.40.10">
    <property type="entry name" value="Tetratricopeptide repeat domain"/>
    <property type="match status" value="2"/>
</dbReference>
<feature type="domain" description="S1 motif" evidence="6">
    <location>
        <begin position="625"/>
        <end position="694"/>
    </location>
</feature>
<feature type="domain" description="S1 motif" evidence="6">
    <location>
        <begin position="535"/>
        <end position="604"/>
    </location>
</feature>
<feature type="compositionally biased region" description="Acidic residues" evidence="5">
    <location>
        <begin position="1601"/>
        <end position="1625"/>
    </location>
</feature>
<feature type="domain" description="S1 motif" evidence="6">
    <location>
        <begin position="1505"/>
        <end position="1575"/>
    </location>
</feature>
<dbReference type="InterPro" id="IPR057302">
    <property type="entry name" value="Rrp5_S1"/>
</dbReference>
<dbReference type="InterPro" id="IPR012340">
    <property type="entry name" value="NA-bd_OB-fold"/>
</dbReference>
<dbReference type="Pfam" id="PF23231">
    <property type="entry name" value="HAT_Syf1_CNRKL1_C"/>
    <property type="match status" value="1"/>
</dbReference>
<evidence type="ECO:0000256" key="5">
    <source>
        <dbReference type="SAM" id="MobiDB-lite"/>
    </source>
</evidence>
<evidence type="ECO:0000256" key="2">
    <source>
        <dbReference type="ARBA" id="ARBA00022552"/>
    </source>
</evidence>
<dbReference type="Pfam" id="PF00575">
    <property type="entry name" value="S1"/>
    <property type="match status" value="3"/>
</dbReference>
<comment type="caution">
    <text evidence="7">The sequence shown here is derived from an EMBL/GenBank/DDBJ whole genome shotgun (WGS) entry which is preliminary data.</text>
</comment>
<dbReference type="CDD" id="cd05693">
    <property type="entry name" value="S1_Rrp5_repeat_hs1_sc1"/>
    <property type="match status" value="1"/>
</dbReference>
<evidence type="ECO:0000313" key="8">
    <source>
        <dbReference type="Proteomes" id="UP001491310"/>
    </source>
</evidence>
<dbReference type="Pfam" id="PF24682">
    <property type="entry name" value="OB_RRP5"/>
    <property type="match status" value="1"/>
</dbReference>
<dbReference type="InterPro" id="IPR003029">
    <property type="entry name" value="S1_domain"/>
</dbReference>
<evidence type="ECO:0000259" key="6">
    <source>
        <dbReference type="PROSITE" id="PS50126"/>
    </source>
</evidence>
<keyword evidence="8" id="KW-1185">Reference proteome</keyword>
<dbReference type="PROSITE" id="PS50126">
    <property type="entry name" value="S1"/>
    <property type="match status" value="11"/>
</dbReference>
<dbReference type="InterPro" id="IPR057301">
    <property type="entry name" value="Rrp5_OB_4th"/>
</dbReference>
<feature type="region of interest" description="Disordered" evidence="5">
    <location>
        <begin position="430"/>
        <end position="470"/>
    </location>
</feature>
<accession>A0ABR2YH51</accession>
<dbReference type="PANTHER" id="PTHR23270:SF10">
    <property type="entry name" value="PROTEIN RRP5 HOMOLOG"/>
    <property type="match status" value="1"/>
</dbReference>
<feature type="domain" description="S1 motif" evidence="6">
    <location>
        <begin position="1126"/>
        <end position="1204"/>
    </location>
</feature>
<feature type="domain" description="S1 motif" evidence="6">
    <location>
        <begin position="1228"/>
        <end position="1299"/>
    </location>
</feature>
<evidence type="ECO:0000313" key="7">
    <source>
        <dbReference type="EMBL" id="KAK9905482.1"/>
    </source>
</evidence>
<dbReference type="Proteomes" id="UP001491310">
    <property type="component" value="Unassembled WGS sequence"/>
</dbReference>
<feature type="domain" description="S1 motif" evidence="6">
    <location>
        <begin position="1311"/>
        <end position="1393"/>
    </location>
</feature>
<feature type="compositionally biased region" description="Basic and acidic residues" evidence="5">
    <location>
        <begin position="48"/>
        <end position="64"/>
    </location>
</feature>
<protein>
    <recommendedName>
        <fullName evidence="6">S1 motif domain-containing protein</fullName>
    </recommendedName>
</protein>
<dbReference type="PANTHER" id="PTHR23270">
    <property type="entry name" value="PROGRAMMED CELL DEATH PROTEIN 11 PRE-RRNA PROCESSING PROTEIN RRP5"/>
    <property type="match status" value="1"/>
</dbReference>
<dbReference type="InterPro" id="IPR057300">
    <property type="entry name" value="OB_Rrp5"/>
</dbReference>
<name>A0ABR2YH51_9CHLO</name>
<dbReference type="InterPro" id="IPR055430">
    <property type="entry name" value="HAT_Syf1_CNRKL1_C"/>
</dbReference>
<feature type="domain" description="S1 motif" evidence="6">
    <location>
        <begin position="827"/>
        <end position="896"/>
    </location>
</feature>
<dbReference type="SUPFAM" id="SSF50249">
    <property type="entry name" value="Nucleic acid-binding proteins"/>
    <property type="match status" value="11"/>
</dbReference>
<feature type="domain" description="S1 motif" evidence="6">
    <location>
        <begin position="313"/>
        <end position="388"/>
    </location>
</feature>
<dbReference type="InterPro" id="IPR011990">
    <property type="entry name" value="TPR-like_helical_dom_sf"/>
</dbReference>
<feature type="region of interest" description="Disordered" evidence="5">
    <location>
        <begin position="1100"/>
        <end position="1119"/>
    </location>
</feature>
<dbReference type="InterPro" id="IPR045209">
    <property type="entry name" value="Rrp5"/>
</dbReference>
<proteinExistence type="predicted"/>
<dbReference type="Pfam" id="PF23459">
    <property type="entry name" value="S1_RRP5"/>
    <property type="match status" value="5"/>
</dbReference>
<feature type="domain" description="S1 motif" evidence="6">
    <location>
        <begin position="1425"/>
        <end position="1492"/>
    </location>
</feature>
<dbReference type="Pfam" id="PF24685">
    <property type="entry name" value="OB_RRP5_4th"/>
    <property type="match status" value="1"/>
</dbReference>
<comment type="subcellular location">
    <subcellularLocation>
        <location evidence="1">Nucleus</location>
        <location evidence="1">Nucleolus</location>
    </subcellularLocation>
</comment>
<feature type="compositionally biased region" description="Low complexity" evidence="5">
    <location>
        <begin position="20"/>
        <end position="31"/>
    </location>
</feature>
<reference evidence="7 8" key="1">
    <citation type="journal article" date="2024" name="Nat. Commun.">
        <title>Phylogenomics reveals the evolutionary origins of lichenization in chlorophyte algae.</title>
        <authorList>
            <person name="Puginier C."/>
            <person name="Libourel C."/>
            <person name="Otte J."/>
            <person name="Skaloud P."/>
            <person name="Haon M."/>
            <person name="Grisel S."/>
            <person name="Petersen M."/>
            <person name="Berrin J.G."/>
            <person name="Delaux P.M."/>
            <person name="Dal Grande F."/>
            <person name="Keller J."/>
        </authorList>
    </citation>
    <scope>NUCLEOTIDE SEQUENCE [LARGE SCALE GENOMIC DNA]</scope>
    <source>
        <strain evidence="7 8">SAG 216-7</strain>
    </source>
</reference>
<dbReference type="Gene3D" id="2.40.50.140">
    <property type="entry name" value="Nucleic acid-binding proteins"/>
    <property type="match status" value="12"/>
</dbReference>
<evidence type="ECO:0000256" key="3">
    <source>
        <dbReference type="ARBA" id="ARBA00022737"/>
    </source>
</evidence>
<dbReference type="CDD" id="cd05695">
    <property type="entry name" value="S1_Rrp5_repeat_hs3"/>
    <property type="match status" value="1"/>
</dbReference>